<dbReference type="AlphaFoldDB" id="A0A917PD94"/>
<evidence type="ECO:0000256" key="2">
    <source>
        <dbReference type="ARBA" id="ARBA00022692"/>
    </source>
</evidence>
<dbReference type="InterPro" id="IPR020846">
    <property type="entry name" value="MFS_dom"/>
</dbReference>
<evidence type="ECO:0000259" key="5">
    <source>
        <dbReference type="PROSITE" id="PS50850"/>
    </source>
</evidence>
<evidence type="ECO:0000313" key="6">
    <source>
        <dbReference type="EMBL" id="GGJ71660.1"/>
    </source>
</evidence>
<evidence type="ECO:0000256" key="4">
    <source>
        <dbReference type="ARBA" id="ARBA00023136"/>
    </source>
</evidence>
<dbReference type="EMBL" id="BMQA01000135">
    <property type="protein sequence ID" value="GGJ71660.1"/>
    <property type="molecule type" value="Genomic_DNA"/>
</dbReference>
<comment type="subcellular location">
    <subcellularLocation>
        <location evidence="1">Cell membrane</location>
        <topology evidence="1">Multi-pass membrane protein</topology>
    </subcellularLocation>
</comment>
<feature type="domain" description="Major facilitator superfamily (MFS) profile" evidence="5">
    <location>
        <begin position="19"/>
        <end position="120"/>
    </location>
</feature>
<dbReference type="SUPFAM" id="SSF103473">
    <property type="entry name" value="MFS general substrate transporter"/>
    <property type="match status" value="1"/>
</dbReference>
<dbReference type="PROSITE" id="PS50850">
    <property type="entry name" value="MFS"/>
    <property type="match status" value="1"/>
</dbReference>
<gene>
    <name evidence="6" type="ORF">GCM10010121_097830</name>
</gene>
<sequence length="120" mass="12499">MSIVEQVENAPMGRGEIQAVALRRGMNLLDGFDTPATCFIGPAITSEWPPSPSRVGVPLRGGPAGMALGALFLARLADRVGRRGLTLSGLPMASLGMRCASVSQDFGRTGEFFGPLPVNG</sequence>
<keyword evidence="4" id="KW-0472">Membrane</keyword>
<organism evidence="6 7">
    <name type="scientific">Streptomyces brasiliensis</name>
    <dbReference type="NCBI Taxonomy" id="1954"/>
    <lineage>
        <taxon>Bacteria</taxon>
        <taxon>Bacillati</taxon>
        <taxon>Actinomycetota</taxon>
        <taxon>Actinomycetes</taxon>
        <taxon>Kitasatosporales</taxon>
        <taxon>Streptomycetaceae</taxon>
        <taxon>Streptomyces</taxon>
    </lineage>
</organism>
<dbReference type="GO" id="GO:0005886">
    <property type="term" value="C:plasma membrane"/>
    <property type="evidence" value="ECO:0007669"/>
    <property type="project" value="UniProtKB-SubCell"/>
</dbReference>
<dbReference type="InterPro" id="IPR005829">
    <property type="entry name" value="Sugar_transporter_CS"/>
</dbReference>
<dbReference type="Proteomes" id="UP000657574">
    <property type="component" value="Unassembled WGS sequence"/>
</dbReference>
<evidence type="ECO:0000313" key="7">
    <source>
        <dbReference type="Proteomes" id="UP000657574"/>
    </source>
</evidence>
<evidence type="ECO:0000256" key="1">
    <source>
        <dbReference type="ARBA" id="ARBA00004651"/>
    </source>
</evidence>
<dbReference type="PROSITE" id="PS00216">
    <property type="entry name" value="SUGAR_TRANSPORT_1"/>
    <property type="match status" value="1"/>
</dbReference>
<evidence type="ECO:0000256" key="3">
    <source>
        <dbReference type="ARBA" id="ARBA00022989"/>
    </source>
</evidence>
<reference evidence="6" key="1">
    <citation type="journal article" date="2014" name="Int. J. Syst. Evol. Microbiol.">
        <title>Complete genome sequence of Corynebacterium casei LMG S-19264T (=DSM 44701T), isolated from a smear-ripened cheese.</title>
        <authorList>
            <consortium name="US DOE Joint Genome Institute (JGI-PGF)"/>
            <person name="Walter F."/>
            <person name="Albersmeier A."/>
            <person name="Kalinowski J."/>
            <person name="Ruckert C."/>
        </authorList>
    </citation>
    <scope>NUCLEOTIDE SEQUENCE</scope>
    <source>
        <strain evidence="6">JCM 3086</strain>
    </source>
</reference>
<proteinExistence type="predicted"/>
<name>A0A917PD94_9ACTN</name>
<protein>
    <recommendedName>
        <fullName evidence="5">Major facilitator superfamily (MFS) profile domain-containing protein</fullName>
    </recommendedName>
</protein>
<accession>A0A917PD94</accession>
<keyword evidence="2" id="KW-0812">Transmembrane</keyword>
<reference evidence="6" key="2">
    <citation type="submission" date="2020-09" db="EMBL/GenBank/DDBJ databases">
        <authorList>
            <person name="Sun Q."/>
            <person name="Ohkuma M."/>
        </authorList>
    </citation>
    <scope>NUCLEOTIDE SEQUENCE</scope>
    <source>
        <strain evidence="6">JCM 3086</strain>
    </source>
</reference>
<keyword evidence="3" id="KW-1133">Transmembrane helix</keyword>
<dbReference type="Gene3D" id="1.20.1250.20">
    <property type="entry name" value="MFS general substrate transporter like domains"/>
    <property type="match status" value="1"/>
</dbReference>
<keyword evidence="7" id="KW-1185">Reference proteome</keyword>
<dbReference type="InterPro" id="IPR036259">
    <property type="entry name" value="MFS_trans_sf"/>
</dbReference>
<dbReference type="RefSeq" id="WP_189317723.1">
    <property type="nucleotide sequence ID" value="NZ_BMQA01000135.1"/>
</dbReference>
<dbReference type="GO" id="GO:0022857">
    <property type="term" value="F:transmembrane transporter activity"/>
    <property type="evidence" value="ECO:0007669"/>
    <property type="project" value="InterPro"/>
</dbReference>
<comment type="caution">
    <text evidence="6">The sequence shown here is derived from an EMBL/GenBank/DDBJ whole genome shotgun (WGS) entry which is preliminary data.</text>
</comment>